<comment type="caution">
    <text evidence="1">The sequence shown here is derived from an EMBL/GenBank/DDBJ whole genome shotgun (WGS) entry which is preliminary data.</text>
</comment>
<dbReference type="InterPro" id="IPR015867">
    <property type="entry name" value="N-reg_PII/ATP_PRibTrfase_C"/>
</dbReference>
<sequence>MYKLCFYVPASHLNNVKEAVFNAGAGTIGNYSHCAWEVLGEGQFMPLHGSAPFIGETNKVEKVSEYKVEMVCAPECIHEVITALKKAHPYETPAYDVCKLEKFS</sequence>
<reference evidence="1 2" key="1">
    <citation type="submission" date="2024-08" db="EMBL/GenBank/DDBJ databases">
        <title>Draft Genome Sequence of Legionella lytica strain DSB2004, Isolated From a Fire Sprinkler System.</title>
        <authorList>
            <person name="Everhart A.D."/>
            <person name="Kidane D.T."/>
            <person name="Farone A.L."/>
            <person name="Farone M.B."/>
        </authorList>
    </citation>
    <scope>NUCLEOTIDE SEQUENCE [LARGE SCALE GENOMIC DNA]</scope>
    <source>
        <strain evidence="1 2">DSB2004</strain>
    </source>
</reference>
<dbReference type="Gene3D" id="3.30.70.120">
    <property type="match status" value="1"/>
</dbReference>
<dbReference type="RefSeq" id="WP_400186803.1">
    <property type="nucleotide sequence ID" value="NZ_JBGORX010000001.1"/>
</dbReference>
<dbReference type="Proteomes" id="UP001615550">
    <property type="component" value="Unassembled WGS sequence"/>
</dbReference>
<gene>
    <name evidence="1" type="ORF">ACD661_05310</name>
</gene>
<dbReference type="EMBL" id="JBGORX010000001">
    <property type="protein sequence ID" value="MFJ1267976.1"/>
    <property type="molecule type" value="Genomic_DNA"/>
</dbReference>
<proteinExistence type="predicted"/>
<protein>
    <submittedName>
        <fullName evidence="1">NGG1p interacting factor NIF3</fullName>
    </submittedName>
</protein>
<evidence type="ECO:0000313" key="1">
    <source>
        <dbReference type="EMBL" id="MFJ1267976.1"/>
    </source>
</evidence>
<keyword evidence="2" id="KW-1185">Reference proteome</keyword>
<organism evidence="1 2">
    <name type="scientific">Legionella lytica</name>
    <dbReference type="NCBI Taxonomy" id="96232"/>
    <lineage>
        <taxon>Bacteria</taxon>
        <taxon>Pseudomonadati</taxon>
        <taxon>Pseudomonadota</taxon>
        <taxon>Gammaproteobacteria</taxon>
        <taxon>Legionellales</taxon>
        <taxon>Legionellaceae</taxon>
        <taxon>Legionella</taxon>
    </lineage>
</organism>
<name>A0ABW8D7P8_9GAMM</name>
<evidence type="ECO:0000313" key="2">
    <source>
        <dbReference type="Proteomes" id="UP001615550"/>
    </source>
</evidence>
<dbReference type="PANTHER" id="PTHR41774">
    <property type="match status" value="1"/>
</dbReference>
<dbReference type="PANTHER" id="PTHR41774:SF1">
    <property type="entry name" value="NGG1P INTERACTING FACTOR NIF3"/>
    <property type="match status" value="1"/>
</dbReference>
<dbReference type="InterPro" id="IPR036069">
    <property type="entry name" value="DUF34/NIF3_sf"/>
</dbReference>
<dbReference type="SUPFAM" id="SSF102705">
    <property type="entry name" value="NIF3 (NGG1p interacting factor 3)-like"/>
    <property type="match status" value="1"/>
</dbReference>
<accession>A0ABW8D7P8</accession>